<protein>
    <submittedName>
        <fullName evidence="2">DUF4245 family protein</fullName>
    </submittedName>
</protein>
<feature type="transmembrane region" description="Helical" evidence="1">
    <location>
        <begin position="12"/>
        <end position="32"/>
    </location>
</feature>
<evidence type="ECO:0000256" key="1">
    <source>
        <dbReference type="SAM" id="Phobius"/>
    </source>
</evidence>
<dbReference type="Pfam" id="PF14030">
    <property type="entry name" value="DUF4245"/>
    <property type="match status" value="1"/>
</dbReference>
<keyword evidence="1" id="KW-0472">Membrane</keyword>
<dbReference type="Proteomes" id="UP001597351">
    <property type="component" value="Unassembled WGS sequence"/>
</dbReference>
<evidence type="ECO:0000313" key="3">
    <source>
        <dbReference type="Proteomes" id="UP001597351"/>
    </source>
</evidence>
<name>A0ABW4TKD7_9ACTN</name>
<evidence type="ECO:0000313" key="2">
    <source>
        <dbReference type="EMBL" id="MFD1946099.1"/>
    </source>
</evidence>
<proteinExistence type="predicted"/>
<keyword evidence="3" id="KW-1185">Reference proteome</keyword>
<sequence length="177" mass="18793">MSEQPGRYQRSFSGMLGALVVLLLVIGGYVAFRAITREDLEVEVDAVDYLETVGFAQDADLTVVYPPTVPEGWKATSVDSQPGREWSIGFLTPDGFAGVHQSEASSSSIIETYVDPDANEGDPVTIAGSDWDTWTDEGGDVGYLGEVDGQQVLVYGSAPPDALRSLAASLTTEPLTG</sequence>
<organism evidence="2 3">
    <name type="scientific">Nocardioides aestuarii</name>
    <dbReference type="NCBI Taxonomy" id="252231"/>
    <lineage>
        <taxon>Bacteria</taxon>
        <taxon>Bacillati</taxon>
        <taxon>Actinomycetota</taxon>
        <taxon>Actinomycetes</taxon>
        <taxon>Propionibacteriales</taxon>
        <taxon>Nocardioidaceae</taxon>
        <taxon>Nocardioides</taxon>
    </lineage>
</organism>
<gene>
    <name evidence="2" type="ORF">ACFSDE_04805</name>
</gene>
<dbReference type="EMBL" id="JBHUGD010000003">
    <property type="protein sequence ID" value="MFD1946099.1"/>
    <property type="molecule type" value="Genomic_DNA"/>
</dbReference>
<accession>A0ABW4TKD7</accession>
<dbReference type="InterPro" id="IPR025339">
    <property type="entry name" value="DUF4245"/>
</dbReference>
<comment type="caution">
    <text evidence="2">The sequence shown here is derived from an EMBL/GenBank/DDBJ whole genome shotgun (WGS) entry which is preliminary data.</text>
</comment>
<keyword evidence="1" id="KW-1133">Transmembrane helix</keyword>
<dbReference type="RefSeq" id="WP_343916008.1">
    <property type="nucleotide sequence ID" value="NZ_BAAAJT010000002.1"/>
</dbReference>
<reference evidence="3" key="1">
    <citation type="journal article" date="2019" name="Int. J. Syst. Evol. Microbiol.">
        <title>The Global Catalogue of Microorganisms (GCM) 10K type strain sequencing project: providing services to taxonomists for standard genome sequencing and annotation.</title>
        <authorList>
            <consortium name="The Broad Institute Genomics Platform"/>
            <consortium name="The Broad Institute Genome Sequencing Center for Infectious Disease"/>
            <person name="Wu L."/>
            <person name="Ma J."/>
        </authorList>
    </citation>
    <scope>NUCLEOTIDE SEQUENCE [LARGE SCALE GENOMIC DNA]</scope>
    <source>
        <strain evidence="3">CGMCC 1.12477</strain>
    </source>
</reference>
<keyword evidence="1" id="KW-0812">Transmembrane</keyword>